<protein>
    <submittedName>
        <fullName evidence="1">Uncharacterized protein</fullName>
    </submittedName>
</protein>
<accession>A0A6H9YN64</accession>
<dbReference type="OrthoDB" id="4217966at2"/>
<comment type="caution">
    <text evidence="1">The sequence shown here is derived from an EMBL/GenBank/DDBJ whole genome shotgun (WGS) entry which is preliminary data.</text>
</comment>
<sequence>MGAPQPTRLVAYGYDLGGLTSRQWYVREVDEQGCLTVPWMQDNDFQWSAHNHWQKVTGLNPDEFRIERIGFDVIHHGEWDEEDVILAAVAEYVTDDRTFHEVRDQPYNPAWDQALAEALRLFGLTPLQPKPAWLERIAYT</sequence>
<name>A0A6H9YN64_9ACTN</name>
<evidence type="ECO:0000313" key="1">
    <source>
        <dbReference type="EMBL" id="KAB2344855.1"/>
    </source>
</evidence>
<dbReference type="Proteomes" id="UP000468735">
    <property type="component" value="Unassembled WGS sequence"/>
</dbReference>
<gene>
    <name evidence="1" type="ORF">F8566_30145</name>
</gene>
<dbReference type="RefSeq" id="WP_151565223.1">
    <property type="nucleotide sequence ID" value="NZ_WBMT01000015.1"/>
</dbReference>
<reference evidence="1 2" key="1">
    <citation type="submission" date="2019-09" db="EMBL/GenBank/DDBJ databases">
        <title>Actinomadura physcomitrii sp. nov., a novel actinomycete isolated from moss [Physcomitrium sphaericum (Ludw) Fuernr].</title>
        <authorList>
            <person name="Zhuang X."/>
            <person name="Liu C."/>
        </authorList>
    </citation>
    <scope>NUCLEOTIDE SEQUENCE [LARGE SCALE GENOMIC DNA]</scope>
    <source>
        <strain evidence="1 2">HMC1</strain>
    </source>
</reference>
<proteinExistence type="predicted"/>
<dbReference type="AlphaFoldDB" id="A0A6H9YN64"/>
<evidence type="ECO:0000313" key="2">
    <source>
        <dbReference type="Proteomes" id="UP000468735"/>
    </source>
</evidence>
<organism evidence="1 2">
    <name type="scientific">Actinomadura rudentiformis</name>
    <dbReference type="NCBI Taxonomy" id="359158"/>
    <lineage>
        <taxon>Bacteria</taxon>
        <taxon>Bacillati</taxon>
        <taxon>Actinomycetota</taxon>
        <taxon>Actinomycetes</taxon>
        <taxon>Streptosporangiales</taxon>
        <taxon>Thermomonosporaceae</taxon>
        <taxon>Actinomadura</taxon>
    </lineage>
</organism>
<dbReference type="EMBL" id="WBMT01000015">
    <property type="protein sequence ID" value="KAB2344855.1"/>
    <property type="molecule type" value="Genomic_DNA"/>
</dbReference>
<keyword evidence="2" id="KW-1185">Reference proteome</keyword>